<sequence length="349" mass="37630">MKRVTLSDVSRHAGVSRSTASLVLNGSPSVARETSRRVRESMKALGYVYNRHAAMLRNPRSMTLGLVVTEVQNPYFAELAMTLEDVADRSNYAVFVGYSRDDPARQRRLLDRFVERSIDGLILLPAGDTEAVEIDNLLATSGIPLVLLARHFNLSHDYVGADNVEAGRLLGEHLGAMGVHTVAMVGGPQHTSARREREEGFRAAIAGGEMSMVPADGLFGEATPAGGAEATRRLLDRGTVPDAIVAYSDIVAVGVYAELSRRGLEPGRDIAVGGFDDIAGSAHRTPPLTTVATFPTAIGEKCGELILERIRQSLDSNGRPAHDSNLYTHDLVAPALRVRGSTAAWRPRR</sequence>
<dbReference type="GO" id="GO:0003700">
    <property type="term" value="F:DNA-binding transcription factor activity"/>
    <property type="evidence" value="ECO:0007669"/>
    <property type="project" value="TreeGrafter"/>
</dbReference>
<keyword evidence="1" id="KW-0678">Repressor</keyword>
<comment type="caution">
    <text evidence="6">The sequence shown here is derived from an EMBL/GenBank/DDBJ whole genome shotgun (WGS) entry which is preliminary data.</text>
</comment>
<feature type="domain" description="HTH lacI-type" evidence="5">
    <location>
        <begin position="4"/>
        <end position="58"/>
    </location>
</feature>
<keyword evidence="4" id="KW-0804">Transcription</keyword>
<gene>
    <name evidence="6" type="ORF">EGT50_08010</name>
</gene>
<dbReference type="SUPFAM" id="SSF47413">
    <property type="entry name" value="lambda repressor-like DNA-binding domains"/>
    <property type="match status" value="1"/>
</dbReference>
<dbReference type="Pfam" id="PF00356">
    <property type="entry name" value="LacI"/>
    <property type="match status" value="1"/>
</dbReference>
<dbReference type="Gene3D" id="1.10.260.40">
    <property type="entry name" value="lambda repressor-like DNA-binding domains"/>
    <property type="match status" value="1"/>
</dbReference>
<dbReference type="Gene3D" id="3.40.50.2300">
    <property type="match status" value="2"/>
</dbReference>
<evidence type="ECO:0000256" key="1">
    <source>
        <dbReference type="ARBA" id="ARBA00022491"/>
    </source>
</evidence>
<evidence type="ECO:0000313" key="7">
    <source>
        <dbReference type="Proteomes" id="UP000283479"/>
    </source>
</evidence>
<dbReference type="PROSITE" id="PS50932">
    <property type="entry name" value="HTH_LACI_2"/>
    <property type="match status" value="1"/>
</dbReference>
<dbReference type="PANTHER" id="PTHR30146:SF148">
    <property type="entry name" value="HTH-TYPE TRANSCRIPTIONAL REPRESSOR PURR-RELATED"/>
    <property type="match status" value="1"/>
</dbReference>
<dbReference type="CDD" id="cd01392">
    <property type="entry name" value="HTH_LacI"/>
    <property type="match status" value="1"/>
</dbReference>
<dbReference type="InterPro" id="IPR001761">
    <property type="entry name" value="Peripla_BP/Lac1_sug-bd_dom"/>
</dbReference>
<accession>A0A3S3AKC7</accession>
<keyword evidence="7" id="KW-1185">Reference proteome</keyword>
<evidence type="ECO:0000259" key="5">
    <source>
        <dbReference type="PROSITE" id="PS50932"/>
    </source>
</evidence>
<dbReference type="SMART" id="SM00354">
    <property type="entry name" value="HTH_LACI"/>
    <property type="match status" value="1"/>
</dbReference>
<keyword evidence="2" id="KW-0805">Transcription regulation</keyword>
<dbReference type="RefSeq" id="WP_127952617.1">
    <property type="nucleotide sequence ID" value="NZ_RKLO01000003.1"/>
</dbReference>
<name>A0A3S3AKC7_9NOCA</name>
<protein>
    <submittedName>
        <fullName evidence="6">LacI family transcriptional regulator</fullName>
    </submittedName>
</protein>
<dbReference type="InterPro" id="IPR010982">
    <property type="entry name" value="Lambda_DNA-bd_dom_sf"/>
</dbReference>
<dbReference type="InterPro" id="IPR000843">
    <property type="entry name" value="HTH_LacI"/>
</dbReference>
<dbReference type="Pfam" id="PF00532">
    <property type="entry name" value="Peripla_BP_1"/>
    <property type="match status" value="1"/>
</dbReference>
<dbReference type="InterPro" id="IPR028082">
    <property type="entry name" value="Peripla_BP_I"/>
</dbReference>
<proteinExistence type="predicted"/>
<evidence type="ECO:0000256" key="3">
    <source>
        <dbReference type="ARBA" id="ARBA00023125"/>
    </source>
</evidence>
<reference evidence="6 7" key="1">
    <citation type="submission" date="2018-11" db="EMBL/GenBank/DDBJ databases">
        <title>Rhodococcus spongicola sp. nov. and Rhodococcus xishaensis sp. nov. from marine sponges.</title>
        <authorList>
            <person name="Li L."/>
            <person name="Lin H.W."/>
        </authorList>
    </citation>
    <scope>NUCLEOTIDE SEQUENCE [LARGE SCALE GENOMIC DNA]</scope>
    <source>
        <strain evidence="6 7">LHW51113</strain>
    </source>
</reference>
<evidence type="ECO:0000256" key="4">
    <source>
        <dbReference type="ARBA" id="ARBA00023163"/>
    </source>
</evidence>
<organism evidence="6 7">
    <name type="scientific">Rhodococcus xishaensis</name>
    <dbReference type="NCBI Taxonomy" id="2487364"/>
    <lineage>
        <taxon>Bacteria</taxon>
        <taxon>Bacillati</taxon>
        <taxon>Actinomycetota</taxon>
        <taxon>Actinomycetes</taxon>
        <taxon>Mycobacteriales</taxon>
        <taxon>Nocardiaceae</taxon>
        <taxon>Rhodococcus</taxon>
    </lineage>
</organism>
<dbReference type="CDD" id="cd06289">
    <property type="entry name" value="PBP1_MalI-like"/>
    <property type="match status" value="1"/>
</dbReference>
<dbReference type="OrthoDB" id="59108at2"/>
<dbReference type="AlphaFoldDB" id="A0A3S3AKC7"/>
<dbReference type="GO" id="GO:0000976">
    <property type="term" value="F:transcription cis-regulatory region binding"/>
    <property type="evidence" value="ECO:0007669"/>
    <property type="project" value="TreeGrafter"/>
</dbReference>
<dbReference type="SUPFAM" id="SSF53822">
    <property type="entry name" value="Periplasmic binding protein-like I"/>
    <property type="match status" value="1"/>
</dbReference>
<dbReference type="PANTHER" id="PTHR30146">
    <property type="entry name" value="LACI-RELATED TRANSCRIPTIONAL REPRESSOR"/>
    <property type="match status" value="1"/>
</dbReference>
<evidence type="ECO:0000313" key="6">
    <source>
        <dbReference type="EMBL" id="RVW02700.1"/>
    </source>
</evidence>
<keyword evidence="3" id="KW-0238">DNA-binding</keyword>
<dbReference type="EMBL" id="RKLO01000003">
    <property type="protein sequence ID" value="RVW02700.1"/>
    <property type="molecule type" value="Genomic_DNA"/>
</dbReference>
<evidence type="ECO:0000256" key="2">
    <source>
        <dbReference type="ARBA" id="ARBA00023015"/>
    </source>
</evidence>
<dbReference type="Proteomes" id="UP000283479">
    <property type="component" value="Unassembled WGS sequence"/>
</dbReference>